<dbReference type="AlphaFoldDB" id="A0A3M7PSZ0"/>
<evidence type="ECO:0000313" key="3">
    <source>
        <dbReference type="Proteomes" id="UP000276133"/>
    </source>
</evidence>
<reference evidence="2 3" key="1">
    <citation type="journal article" date="2018" name="Sci. Rep.">
        <title>Genomic signatures of local adaptation to the degree of environmental predictability in rotifers.</title>
        <authorList>
            <person name="Franch-Gras L."/>
            <person name="Hahn C."/>
            <person name="Garcia-Roger E.M."/>
            <person name="Carmona M.J."/>
            <person name="Serra M."/>
            <person name="Gomez A."/>
        </authorList>
    </citation>
    <scope>NUCLEOTIDE SEQUENCE [LARGE SCALE GENOMIC DNA]</scope>
    <source>
        <strain evidence="2">HYR1</strain>
    </source>
</reference>
<keyword evidence="3" id="KW-1185">Reference proteome</keyword>
<evidence type="ECO:0000256" key="1">
    <source>
        <dbReference type="SAM" id="MobiDB-lite"/>
    </source>
</evidence>
<evidence type="ECO:0000313" key="2">
    <source>
        <dbReference type="EMBL" id="RNA01895.1"/>
    </source>
</evidence>
<sequence length="259" mass="29634">MNIDESLFNTGPYFHGPLKRKRYLHYENNLNSEDDDGSNDGSDSANSCNSNASLSPFVNIVRHGHKVLITQKKNSNSNSQIEVDMDNLDSPISSIEQEEDNGEFNLSSDEEVSSECDNSFVFSDALKTKLQELNSEDDLMTRLKSDADFYPNSNDLQIIPWIPNIPQSEEYDVEEPNEETHLNRNKPFIEEVCSSDNLVKNSKSNAKALSNFYLVEHEDDYKNFDCFLDKNCSRYNITELENHSLGQVEIQIDEESMEF</sequence>
<proteinExistence type="predicted"/>
<protein>
    <submittedName>
        <fullName evidence="2">Uncharacterized protein</fullName>
    </submittedName>
</protein>
<comment type="caution">
    <text evidence="2">The sequence shown here is derived from an EMBL/GenBank/DDBJ whole genome shotgun (WGS) entry which is preliminary data.</text>
</comment>
<dbReference type="EMBL" id="REGN01009128">
    <property type="protein sequence ID" value="RNA01895.1"/>
    <property type="molecule type" value="Genomic_DNA"/>
</dbReference>
<name>A0A3M7PSZ0_BRAPC</name>
<gene>
    <name evidence="2" type="ORF">BpHYR1_037230</name>
</gene>
<feature type="region of interest" description="Disordered" evidence="1">
    <location>
        <begin position="29"/>
        <end position="48"/>
    </location>
</feature>
<dbReference type="Proteomes" id="UP000276133">
    <property type="component" value="Unassembled WGS sequence"/>
</dbReference>
<accession>A0A3M7PSZ0</accession>
<dbReference type="OrthoDB" id="10600562at2759"/>
<feature type="compositionally biased region" description="Low complexity" evidence="1">
    <location>
        <begin position="39"/>
        <end position="48"/>
    </location>
</feature>
<organism evidence="2 3">
    <name type="scientific">Brachionus plicatilis</name>
    <name type="common">Marine rotifer</name>
    <name type="synonym">Brachionus muelleri</name>
    <dbReference type="NCBI Taxonomy" id="10195"/>
    <lineage>
        <taxon>Eukaryota</taxon>
        <taxon>Metazoa</taxon>
        <taxon>Spiralia</taxon>
        <taxon>Gnathifera</taxon>
        <taxon>Rotifera</taxon>
        <taxon>Eurotatoria</taxon>
        <taxon>Monogononta</taxon>
        <taxon>Pseudotrocha</taxon>
        <taxon>Ploima</taxon>
        <taxon>Brachionidae</taxon>
        <taxon>Brachionus</taxon>
    </lineage>
</organism>